<sequence length="169" mass="18242">EFALVCILKTYGRPFCAGSLITNEWVLTAAHCLDSVLINNATVSLGSQNRSGPNVTLRIERTVCHPSYSSWTNNNDICLLKLSSPVDFSDYIYPVCLASAGSTFHTGVSSWVTQPGSLFGAEIVQQVNVPIVGNNECRCAYGQLTENMICAGPCQVNTTSASENKKKQT</sequence>
<evidence type="ECO:0000313" key="9">
    <source>
        <dbReference type="Proteomes" id="UP000007635"/>
    </source>
</evidence>
<keyword evidence="2" id="KW-0732">Signal</keyword>
<evidence type="ECO:0000256" key="1">
    <source>
        <dbReference type="ARBA" id="ARBA00022670"/>
    </source>
</evidence>
<dbReference type="GeneTree" id="ENSGT00940000163852"/>
<evidence type="ECO:0000256" key="6">
    <source>
        <dbReference type="ARBA" id="ARBA00023180"/>
    </source>
</evidence>
<dbReference type="InterPro" id="IPR001314">
    <property type="entry name" value="Peptidase_S1A"/>
</dbReference>
<evidence type="ECO:0000313" key="8">
    <source>
        <dbReference type="Ensembl" id="ENSGACP00000024807.2"/>
    </source>
</evidence>
<dbReference type="Gene3D" id="2.40.10.10">
    <property type="entry name" value="Trypsin-like serine proteases"/>
    <property type="match status" value="2"/>
</dbReference>
<keyword evidence="1" id="KW-0645">Protease</keyword>
<dbReference type="PANTHER" id="PTHR24253">
    <property type="entry name" value="TRANSMEMBRANE PROTEASE SERINE"/>
    <property type="match status" value="1"/>
</dbReference>
<keyword evidence="4" id="KW-0720">Serine protease</keyword>
<dbReference type="FunFam" id="2.40.10.10:FF:000068">
    <property type="entry name" value="transmembrane protease serine 2"/>
    <property type="match status" value="1"/>
</dbReference>
<dbReference type="InterPro" id="IPR001254">
    <property type="entry name" value="Trypsin_dom"/>
</dbReference>
<dbReference type="Bgee" id="ENSGACG00000018764">
    <property type="expression patterns" value="Expressed in embryo and 1 other cell type or tissue"/>
</dbReference>
<dbReference type="PRINTS" id="PR00722">
    <property type="entry name" value="CHYMOTRYPSIN"/>
</dbReference>
<accession>G3Q4K3</accession>
<dbReference type="CDD" id="cd00190">
    <property type="entry name" value="Tryp_SPc"/>
    <property type="match status" value="1"/>
</dbReference>
<dbReference type="SMART" id="SM00020">
    <property type="entry name" value="Tryp_SPc"/>
    <property type="match status" value="1"/>
</dbReference>
<evidence type="ECO:0000256" key="5">
    <source>
        <dbReference type="ARBA" id="ARBA00023157"/>
    </source>
</evidence>
<dbReference type="eggNOG" id="KOG3627">
    <property type="taxonomic scope" value="Eukaryota"/>
</dbReference>
<dbReference type="Pfam" id="PF00089">
    <property type="entry name" value="Trypsin"/>
    <property type="match status" value="1"/>
</dbReference>
<dbReference type="GO" id="GO:0006508">
    <property type="term" value="P:proteolysis"/>
    <property type="evidence" value="ECO:0007669"/>
    <property type="project" value="UniProtKB-KW"/>
</dbReference>
<keyword evidence="5" id="KW-1015">Disulfide bond</keyword>
<reference evidence="8" key="3">
    <citation type="submission" date="2025-09" db="UniProtKB">
        <authorList>
            <consortium name="Ensembl"/>
        </authorList>
    </citation>
    <scope>IDENTIFICATION</scope>
</reference>
<keyword evidence="6" id="KW-0325">Glycoprotein</keyword>
<evidence type="ECO:0000256" key="4">
    <source>
        <dbReference type="ARBA" id="ARBA00022825"/>
    </source>
</evidence>
<dbReference type="PANTHER" id="PTHR24253:SF144">
    <property type="entry name" value="CHYMOTRYPSIN-LIKE PROTEASE CTRL-1-RELATED"/>
    <property type="match status" value="1"/>
</dbReference>
<evidence type="ECO:0000256" key="2">
    <source>
        <dbReference type="ARBA" id="ARBA00022729"/>
    </source>
</evidence>
<proteinExistence type="predicted"/>
<reference evidence="8 9" key="1">
    <citation type="journal article" date="2021" name="G3 (Bethesda)">
        <title>Improved contiguity of the threespine stickleback genome using long-read sequencing.</title>
        <authorList>
            <person name="Nath S."/>
            <person name="Shaw D.E."/>
            <person name="White M.A."/>
        </authorList>
    </citation>
    <scope>NUCLEOTIDE SEQUENCE [LARGE SCALE GENOMIC DNA]</scope>
    <source>
        <strain evidence="8 9">Lake Benthic</strain>
    </source>
</reference>
<dbReference type="GO" id="GO:0004252">
    <property type="term" value="F:serine-type endopeptidase activity"/>
    <property type="evidence" value="ECO:0007669"/>
    <property type="project" value="InterPro"/>
</dbReference>
<dbReference type="Proteomes" id="UP000007635">
    <property type="component" value="Chromosome VII"/>
</dbReference>
<feature type="domain" description="Peptidase S1" evidence="7">
    <location>
        <begin position="1"/>
        <end position="152"/>
    </location>
</feature>
<organism evidence="8 9">
    <name type="scientific">Gasterosteus aculeatus aculeatus</name>
    <name type="common">three-spined stickleback</name>
    <dbReference type="NCBI Taxonomy" id="481459"/>
    <lineage>
        <taxon>Eukaryota</taxon>
        <taxon>Metazoa</taxon>
        <taxon>Chordata</taxon>
        <taxon>Craniata</taxon>
        <taxon>Vertebrata</taxon>
        <taxon>Euteleostomi</taxon>
        <taxon>Actinopterygii</taxon>
        <taxon>Neopterygii</taxon>
        <taxon>Teleostei</taxon>
        <taxon>Neoteleostei</taxon>
        <taxon>Acanthomorphata</taxon>
        <taxon>Eupercaria</taxon>
        <taxon>Perciformes</taxon>
        <taxon>Cottioidei</taxon>
        <taxon>Gasterosteales</taxon>
        <taxon>Gasterosteidae</taxon>
        <taxon>Gasterosteus</taxon>
    </lineage>
</organism>
<evidence type="ECO:0000259" key="7">
    <source>
        <dbReference type="PROSITE" id="PS50240"/>
    </source>
</evidence>
<dbReference type="STRING" id="69293.ENSGACP00000024807"/>
<dbReference type="PROSITE" id="PS00134">
    <property type="entry name" value="TRYPSIN_HIS"/>
    <property type="match status" value="1"/>
</dbReference>
<keyword evidence="3" id="KW-0378">Hydrolase</keyword>
<dbReference type="AlphaFoldDB" id="G3Q4K3"/>
<dbReference type="PROSITE" id="PS50240">
    <property type="entry name" value="TRYPSIN_DOM"/>
    <property type="match status" value="1"/>
</dbReference>
<dbReference type="OMA" id="DWISGVT"/>
<dbReference type="InterPro" id="IPR043504">
    <property type="entry name" value="Peptidase_S1_PA_chymotrypsin"/>
</dbReference>
<dbReference type="SUPFAM" id="SSF50494">
    <property type="entry name" value="Trypsin-like serine proteases"/>
    <property type="match status" value="1"/>
</dbReference>
<evidence type="ECO:0000256" key="3">
    <source>
        <dbReference type="ARBA" id="ARBA00022801"/>
    </source>
</evidence>
<dbReference type="Ensembl" id="ENSGACT00000024856.2">
    <property type="protein sequence ID" value="ENSGACP00000024807.2"/>
    <property type="gene ID" value="ENSGACG00000018764.2"/>
</dbReference>
<dbReference type="MEROPS" id="S01.094"/>
<dbReference type="InterPro" id="IPR009003">
    <property type="entry name" value="Peptidase_S1_PA"/>
</dbReference>
<dbReference type="InterPro" id="IPR018114">
    <property type="entry name" value="TRYPSIN_HIS"/>
</dbReference>
<reference evidence="8" key="2">
    <citation type="submission" date="2025-08" db="UniProtKB">
        <authorList>
            <consortium name="Ensembl"/>
        </authorList>
    </citation>
    <scope>IDENTIFICATION</scope>
</reference>
<name>G3Q4K3_GASAC</name>
<keyword evidence="9" id="KW-1185">Reference proteome</keyword>
<protein>
    <recommendedName>
        <fullName evidence="7">Peptidase S1 domain-containing protein</fullName>
    </recommendedName>
</protein>
<dbReference type="InParanoid" id="G3Q4K3"/>